<protein>
    <submittedName>
        <fullName evidence="3">Uncharacterized protein</fullName>
    </submittedName>
</protein>
<evidence type="ECO:0000256" key="1">
    <source>
        <dbReference type="SAM" id="Coils"/>
    </source>
</evidence>
<feature type="compositionally biased region" description="Polar residues" evidence="2">
    <location>
        <begin position="345"/>
        <end position="356"/>
    </location>
</feature>
<feature type="region of interest" description="Disordered" evidence="2">
    <location>
        <begin position="386"/>
        <end position="499"/>
    </location>
</feature>
<dbReference type="EMBL" id="CACVKT020005203">
    <property type="protein sequence ID" value="CAC5393533.1"/>
    <property type="molecule type" value="Genomic_DNA"/>
</dbReference>
<keyword evidence="1" id="KW-0175">Coiled coil</keyword>
<dbReference type="OrthoDB" id="6140640at2759"/>
<name>A0A6J8CAW5_MYTCO</name>
<evidence type="ECO:0000256" key="2">
    <source>
        <dbReference type="SAM" id="MobiDB-lite"/>
    </source>
</evidence>
<gene>
    <name evidence="3" type="ORF">MCOR_28390</name>
</gene>
<feature type="compositionally biased region" description="Polar residues" evidence="2">
    <location>
        <begin position="444"/>
        <end position="499"/>
    </location>
</feature>
<feature type="region of interest" description="Disordered" evidence="2">
    <location>
        <begin position="297"/>
        <end position="356"/>
    </location>
</feature>
<evidence type="ECO:0000313" key="3">
    <source>
        <dbReference type="EMBL" id="CAC5393533.1"/>
    </source>
</evidence>
<accession>A0A6J8CAW5</accession>
<evidence type="ECO:0000313" key="4">
    <source>
        <dbReference type="Proteomes" id="UP000507470"/>
    </source>
</evidence>
<feature type="compositionally biased region" description="Polar residues" evidence="2">
    <location>
        <begin position="419"/>
        <end position="436"/>
    </location>
</feature>
<reference evidence="3 4" key="1">
    <citation type="submission" date="2020-06" db="EMBL/GenBank/DDBJ databases">
        <authorList>
            <person name="Li R."/>
            <person name="Bekaert M."/>
        </authorList>
    </citation>
    <scope>NUCLEOTIDE SEQUENCE [LARGE SCALE GENOMIC DNA]</scope>
    <source>
        <strain evidence="4">wild</strain>
    </source>
</reference>
<feature type="compositionally biased region" description="Polar residues" evidence="2">
    <location>
        <begin position="89"/>
        <end position="103"/>
    </location>
</feature>
<proteinExistence type="predicted"/>
<organism evidence="3 4">
    <name type="scientific">Mytilus coruscus</name>
    <name type="common">Sea mussel</name>
    <dbReference type="NCBI Taxonomy" id="42192"/>
    <lineage>
        <taxon>Eukaryota</taxon>
        <taxon>Metazoa</taxon>
        <taxon>Spiralia</taxon>
        <taxon>Lophotrochozoa</taxon>
        <taxon>Mollusca</taxon>
        <taxon>Bivalvia</taxon>
        <taxon>Autobranchia</taxon>
        <taxon>Pteriomorphia</taxon>
        <taxon>Mytilida</taxon>
        <taxon>Mytiloidea</taxon>
        <taxon>Mytilidae</taxon>
        <taxon>Mytilinae</taxon>
        <taxon>Mytilus</taxon>
    </lineage>
</organism>
<feature type="compositionally biased region" description="Polar residues" evidence="2">
    <location>
        <begin position="53"/>
        <end position="64"/>
    </location>
</feature>
<sequence length="601" mass="67559">MKLSEYSFTYLGSARDTSDNTTAEKYGHLTDKAGNPKLKYILIKSSDTEKQLVPNSLANPSSNDTKGELGQPTVRSSTTSCPDFPPPTTSDTVVSQNQNQTNTAINLEVNKPKTTKRAYKTKDEKEDIIINQKTRILTLENEINQLKNVVNSLAINSSNSNPLQLNTDTTRIQEQRSNPYGQNESQHNQNTCCQQKIREELVDQRIRMLETQMVQNMCINTALTTQLTMQARPTNPMSAHPSNLHWGPPPLNHFQHPVSSFQPPVYNYTNGLHPNNVHMAHPTANHTHISGLHDRVQHPQPHIYPQHGPPVRQFPLSHSESQTRQPRSHVNNSQQQSHSQFSQNKPSGVPTNSHLMDFSSQHKLDHQTNQVRHNVHQKSEKLCATEQFPTNKRLGKSGQPTVGLSTTCRPSLLPIPTKGNKTSLQSSSNTKNLDTTITHDETVSHSSTNVISQDSSFTPSLDDTKSNELSLDSNVQAKSNDNTKGNSAHPFRQTSSRSKGNTEVYQTINILSYNIEGIKSNHQYLHTLDLQKTIVCLQAHFLWEFQIQTMSNLIPSLENFTRCHDVNEPISNFKAPRGQAGVSILWPRQWSSKIQKLEVEK</sequence>
<feature type="compositionally biased region" description="Low complexity" evidence="2">
    <location>
        <begin position="328"/>
        <end position="344"/>
    </location>
</feature>
<dbReference type="Proteomes" id="UP000507470">
    <property type="component" value="Unassembled WGS sequence"/>
</dbReference>
<feature type="compositionally biased region" description="Polar residues" evidence="2">
    <location>
        <begin position="398"/>
        <end position="409"/>
    </location>
</feature>
<feature type="coiled-coil region" evidence="1">
    <location>
        <begin position="129"/>
        <end position="156"/>
    </location>
</feature>
<feature type="compositionally biased region" description="Polar residues" evidence="2">
    <location>
        <begin position="316"/>
        <end position="325"/>
    </location>
</feature>
<feature type="region of interest" description="Disordered" evidence="2">
    <location>
        <begin position="51"/>
        <end position="103"/>
    </location>
</feature>
<keyword evidence="4" id="KW-1185">Reference proteome</keyword>
<dbReference type="AlphaFoldDB" id="A0A6J8CAW5"/>